<feature type="region of interest" description="Disordered" evidence="1">
    <location>
        <begin position="206"/>
        <end position="232"/>
    </location>
</feature>
<feature type="region of interest" description="Disordered" evidence="1">
    <location>
        <begin position="847"/>
        <end position="887"/>
    </location>
</feature>
<feature type="compositionally biased region" description="Polar residues" evidence="1">
    <location>
        <begin position="507"/>
        <end position="526"/>
    </location>
</feature>
<feature type="region of interest" description="Disordered" evidence="1">
    <location>
        <begin position="260"/>
        <end position="293"/>
    </location>
</feature>
<keyword evidence="2" id="KW-0812">Transmembrane</keyword>
<dbReference type="InterPro" id="IPR052976">
    <property type="entry name" value="Scoloptoxin-like"/>
</dbReference>
<dbReference type="InParanoid" id="A0A6J2Y547"/>
<feature type="compositionally biased region" description="Low complexity" evidence="1">
    <location>
        <begin position="865"/>
        <end position="887"/>
    </location>
</feature>
<dbReference type="Pfam" id="PF01607">
    <property type="entry name" value="CBM_14"/>
    <property type="match status" value="1"/>
</dbReference>
<dbReference type="KEGG" id="soy:115884064"/>
<keyword evidence="2" id="KW-0472">Membrane</keyword>
<sequence length="1364" mass="153206">MITYFTFHAEIKCKHIKNLYEEGFSYVIIKKRIPPSMERYHIFKLGLAILFYAAYCFRPMLVYGLKADDNLEQNRKIQNANNDYFQYLQGIEGKPKRDYPAYSYIPRTSFSCRGIKSGYYADLETECQVFHICEDGRKISFLCPNGTIFQQKELICEWWNKVNCTNSPNLYEESAEKLQNDIARRKASRKNDSLNVEFNHGAVMRTEERVSTRSRYNRPSQTKNTNRIPNNNDIEQHIEQAESNNRHLANAQRNLNQIYQSERTSKSKQTKKDIEQETGNFGTNNNYDTEQNRQIKKIDVNSKNDFSFGEKIGNSGTSFRGSTKYTTKNKEERVTEERNSFSTQRTKIYNHNYFSTSEDTLEDGSNNNKPKTQQNTNFGKNNFNSNVNSGVPNNINHYSSTRSPADSSYSRNLETSNNNYLSPTSTESSNPNIVSTYHTASSSTYKPQYQQNYGSSKAPNYEVPPSTHRSVVSTPRSVNQASYNSFQNQIPVKIINDETAQRKNFETESNNSQELETQVPEESSSFVKNSFNSIRDGTYKTSSGISNHRSTYSDVKDLSFLEAPKVSAISSITPHLVTTQPINSGKPFVGSRIGTTLLPNQPTTQSKYTYLPKNDNKDLFNLGSTDKTLPPIYTTTALTNPIPTEPFNLGNTDSTLSTNVPLNYHTTTYKPLDLPVPEQGSFNTGPREPVYEPPFIKKTVPLLYQSNSTEAPSNQATVYGTFVSTNTPYSPTVPTVTPSNSFYPSTNHGIPIRFEKGQDKVSVQLSKNIFGERQPIKTSGDEYVRFNTQVRVRGDGSSTTPASSTQQNGFFLTRDYNSGFNSPIQRAKAFEKSNDFVQDINKINLNQNQKTKPVFPSYEISSPRPFGTQQGPTDPTPYTTTGSPPTSGNVYDNLDNMIGVLQEIASYNTAQNNEVPSRSGLVIPPSVGPQTLHSLAQYFANEVGENEAELEGDAKERLTGLLTAMTVHGYNNLFNSESTSTTTSPTTSSASTTILTDSRIGNDNIQTNTAQVTEPTNVNENDLLSTTALPELRQLARNFSLALSSYLNNPENFRKTLESFRPTEPPPLEGTDIPDTISNADEEILNFSDQDIKPSTSTFAPSPTWGFIVASGGDKSVSEEVKNSLNPDLNTADSQSFVPRFNAVNVAEKQPQSRSSFTDLPPGHWTTSPRATTLWQKTLSINPAILNDNLDSSTQLPSDDGQTEPELYNQETFNTNIGQPHSEINYELRELPSLSLNSTQVHGILIDFMNTSKQDEHNRLHRILKKLNTSEEEFLNKMKEIESNPLTKRLILLLISECGSDLSKDLKNSEVSSPVVPSNSEVKRENHNLDRLVHEDLKEDRQDARALQLLNSLYHIASRFGKKR</sequence>
<dbReference type="GO" id="GO:0005576">
    <property type="term" value="C:extracellular region"/>
    <property type="evidence" value="ECO:0007669"/>
    <property type="project" value="InterPro"/>
</dbReference>
<dbReference type="GeneID" id="115884064"/>
<proteinExistence type="predicted"/>
<dbReference type="RefSeq" id="XP_030758376.1">
    <property type="nucleotide sequence ID" value="XM_030902516.1"/>
</dbReference>
<dbReference type="OrthoDB" id="8194050at2759"/>
<dbReference type="PANTHER" id="PTHR22933:SF42">
    <property type="entry name" value="FI18455P1-RELATED"/>
    <property type="match status" value="1"/>
</dbReference>
<feature type="domain" description="Chitin-binding type-2" evidence="3">
    <location>
        <begin position="109"/>
        <end position="166"/>
    </location>
</feature>
<feature type="region of interest" description="Disordered" evidence="1">
    <location>
        <begin position="306"/>
        <end position="472"/>
    </location>
</feature>
<feature type="region of interest" description="Disordered" evidence="1">
    <location>
        <begin position="504"/>
        <end position="526"/>
    </location>
</feature>
<reference evidence="5" key="1">
    <citation type="submission" date="2025-08" db="UniProtKB">
        <authorList>
            <consortium name="RefSeq"/>
        </authorList>
    </citation>
    <scope>IDENTIFICATION</scope>
    <source>
        <tissue evidence="5">Gonads</tissue>
    </source>
</reference>
<keyword evidence="4" id="KW-1185">Reference proteome</keyword>
<feature type="compositionally biased region" description="Low complexity" evidence="1">
    <location>
        <begin position="976"/>
        <end position="998"/>
    </location>
</feature>
<dbReference type="GO" id="GO:0008061">
    <property type="term" value="F:chitin binding"/>
    <property type="evidence" value="ECO:0007669"/>
    <property type="project" value="InterPro"/>
</dbReference>
<dbReference type="SMART" id="SM00494">
    <property type="entry name" value="ChtBD2"/>
    <property type="match status" value="1"/>
</dbReference>
<protein>
    <submittedName>
        <fullName evidence="5">Probable serine/threonine-protein kinase DDB_G0282963 isoform X1</fullName>
    </submittedName>
</protein>
<feature type="compositionally biased region" description="Low complexity" evidence="1">
    <location>
        <begin position="366"/>
        <end position="396"/>
    </location>
</feature>
<evidence type="ECO:0000313" key="4">
    <source>
        <dbReference type="Proteomes" id="UP000504635"/>
    </source>
</evidence>
<feature type="compositionally biased region" description="Polar residues" evidence="1">
    <location>
        <begin position="213"/>
        <end position="232"/>
    </location>
</feature>
<dbReference type="Gene3D" id="2.170.140.10">
    <property type="entry name" value="Chitin binding domain"/>
    <property type="match status" value="1"/>
</dbReference>
<feature type="compositionally biased region" description="Polar residues" evidence="1">
    <location>
        <begin position="340"/>
        <end position="358"/>
    </location>
</feature>
<feature type="compositionally biased region" description="Basic and acidic residues" evidence="1">
    <location>
        <begin position="328"/>
        <end position="339"/>
    </location>
</feature>
<keyword evidence="2" id="KW-1133">Transmembrane helix</keyword>
<evidence type="ECO:0000256" key="1">
    <source>
        <dbReference type="SAM" id="MobiDB-lite"/>
    </source>
</evidence>
<name>A0A6J2Y547_SITOR</name>
<dbReference type="PANTHER" id="PTHR22933">
    <property type="entry name" value="FI18007P1-RELATED"/>
    <property type="match status" value="1"/>
</dbReference>
<dbReference type="PROSITE" id="PS50940">
    <property type="entry name" value="CHIT_BIND_II"/>
    <property type="match status" value="1"/>
</dbReference>
<accession>A0A6J2Y547</accession>
<dbReference type="Proteomes" id="UP000504635">
    <property type="component" value="Unplaced"/>
</dbReference>
<evidence type="ECO:0000259" key="3">
    <source>
        <dbReference type="PROSITE" id="PS50940"/>
    </source>
</evidence>
<feature type="compositionally biased region" description="Polar residues" evidence="1">
    <location>
        <begin position="397"/>
        <end position="458"/>
    </location>
</feature>
<feature type="compositionally biased region" description="Polar residues" evidence="1">
    <location>
        <begin position="314"/>
        <end position="326"/>
    </location>
</feature>
<evidence type="ECO:0000256" key="2">
    <source>
        <dbReference type="SAM" id="Phobius"/>
    </source>
</evidence>
<dbReference type="InterPro" id="IPR036508">
    <property type="entry name" value="Chitin-bd_dom_sf"/>
</dbReference>
<feature type="region of interest" description="Disordered" evidence="1">
    <location>
        <begin position="976"/>
        <end position="1002"/>
    </location>
</feature>
<organism evidence="4 5">
    <name type="scientific">Sitophilus oryzae</name>
    <name type="common">Rice weevil</name>
    <name type="synonym">Curculio oryzae</name>
    <dbReference type="NCBI Taxonomy" id="7048"/>
    <lineage>
        <taxon>Eukaryota</taxon>
        <taxon>Metazoa</taxon>
        <taxon>Ecdysozoa</taxon>
        <taxon>Arthropoda</taxon>
        <taxon>Hexapoda</taxon>
        <taxon>Insecta</taxon>
        <taxon>Pterygota</taxon>
        <taxon>Neoptera</taxon>
        <taxon>Endopterygota</taxon>
        <taxon>Coleoptera</taxon>
        <taxon>Polyphaga</taxon>
        <taxon>Cucujiformia</taxon>
        <taxon>Curculionidae</taxon>
        <taxon>Dryophthorinae</taxon>
        <taxon>Sitophilus</taxon>
    </lineage>
</organism>
<gene>
    <name evidence="5" type="primary">LOC115884064</name>
</gene>
<dbReference type="SUPFAM" id="SSF57625">
    <property type="entry name" value="Invertebrate chitin-binding proteins"/>
    <property type="match status" value="1"/>
</dbReference>
<dbReference type="InterPro" id="IPR002557">
    <property type="entry name" value="Chitin-bd_dom"/>
</dbReference>
<feature type="compositionally biased region" description="Polar residues" evidence="1">
    <location>
        <begin position="277"/>
        <end position="289"/>
    </location>
</feature>
<evidence type="ECO:0000313" key="5">
    <source>
        <dbReference type="RefSeq" id="XP_030758376.1"/>
    </source>
</evidence>
<feature type="transmembrane region" description="Helical" evidence="2">
    <location>
        <begin position="42"/>
        <end position="65"/>
    </location>
</feature>
<dbReference type="GO" id="GO:0016301">
    <property type="term" value="F:kinase activity"/>
    <property type="evidence" value="ECO:0007669"/>
    <property type="project" value="UniProtKB-KW"/>
</dbReference>
<keyword evidence="5" id="KW-0808">Transferase</keyword>
<keyword evidence="5" id="KW-0418">Kinase</keyword>